<dbReference type="SMART" id="SM00893">
    <property type="entry name" value="ETF"/>
    <property type="match status" value="1"/>
</dbReference>
<dbReference type="Pfam" id="PF13176">
    <property type="entry name" value="TPR_7"/>
    <property type="match status" value="1"/>
</dbReference>
<dbReference type="Gene3D" id="1.25.40.10">
    <property type="entry name" value="Tetratricopeptide repeat domain"/>
    <property type="match status" value="1"/>
</dbReference>
<comment type="similarity">
    <text evidence="2">Belongs to the ETF beta-subunit/FixA family.</text>
</comment>
<dbReference type="SMART" id="SM00028">
    <property type="entry name" value="TPR"/>
    <property type="match status" value="8"/>
</dbReference>
<dbReference type="GO" id="GO:0005759">
    <property type="term" value="C:mitochondrial matrix"/>
    <property type="evidence" value="ECO:0007669"/>
    <property type="project" value="UniProtKB-SubCell"/>
</dbReference>
<organism evidence="10 11">
    <name type="scientific">Brachionus calyciflorus</name>
    <dbReference type="NCBI Taxonomy" id="104777"/>
    <lineage>
        <taxon>Eukaryota</taxon>
        <taxon>Metazoa</taxon>
        <taxon>Spiralia</taxon>
        <taxon>Gnathifera</taxon>
        <taxon>Rotifera</taxon>
        <taxon>Eurotatoria</taxon>
        <taxon>Monogononta</taxon>
        <taxon>Pseudotrocha</taxon>
        <taxon>Ploima</taxon>
        <taxon>Brachionidae</taxon>
        <taxon>Brachionus</taxon>
    </lineage>
</organism>
<evidence type="ECO:0000256" key="6">
    <source>
        <dbReference type="ARBA" id="ARBA00045835"/>
    </source>
</evidence>
<comment type="subcellular location">
    <subcellularLocation>
        <location evidence="1">Mitochondrion matrix</location>
    </subcellularLocation>
</comment>
<dbReference type="PANTHER" id="PTHR21294:SF8">
    <property type="entry name" value="ELECTRON TRANSFER FLAVOPROTEIN SUBUNIT BETA"/>
    <property type="match status" value="1"/>
</dbReference>
<dbReference type="Pfam" id="PF01012">
    <property type="entry name" value="ETF"/>
    <property type="match status" value="1"/>
</dbReference>
<dbReference type="InterPro" id="IPR012255">
    <property type="entry name" value="ETF_b"/>
</dbReference>
<dbReference type="Pfam" id="PF13181">
    <property type="entry name" value="TPR_8"/>
    <property type="match status" value="1"/>
</dbReference>
<dbReference type="Gene3D" id="3.40.50.620">
    <property type="entry name" value="HUPs"/>
    <property type="match status" value="1"/>
</dbReference>
<dbReference type="SUPFAM" id="SSF48452">
    <property type="entry name" value="TPR-like"/>
    <property type="match status" value="2"/>
</dbReference>
<dbReference type="GO" id="GO:0033539">
    <property type="term" value="P:fatty acid beta-oxidation using acyl-CoA dehydrogenase"/>
    <property type="evidence" value="ECO:0007669"/>
    <property type="project" value="TreeGrafter"/>
</dbReference>
<gene>
    <name evidence="10" type="ORF">OXX778_LOCUS1696</name>
</gene>
<evidence type="ECO:0000313" key="11">
    <source>
        <dbReference type="Proteomes" id="UP000663879"/>
    </source>
</evidence>
<dbReference type="PROSITE" id="PS50005">
    <property type="entry name" value="TPR"/>
    <property type="match status" value="2"/>
</dbReference>
<reference evidence="10" key="1">
    <citation type="submission" date="2021-02" db="EMBL/GenBank/DDBJ databases">
        <authorList>
            <person name="Nowell W R."/>
        </authorList>
    </citation>
    <scope>NUCLEOTIDE SEQUENCE</scope>
    <source>
        <strain evidence="10">Ploen Becks lab</strain>
    </source>
</reference>
<dbReference type="Pfam" id="PF12895">
    <property type="entry name" value="ANAPC3"/>
    <property type="match status" value="1"/>
</dbReference>
<feature type="repeat" description="TPR" evidence="8">
    <location>
        <begin position="727"/>
        <end position="760"/>
    </location>
</feature>
<dbReference type="AlphaFoldDB" id="A0A813ME57"/>
<dbReference type="InterPro" id="IPR014729">
    <property type="entry name" value="Rossmann-like_a/b/a_fold"/>
</dbReference>
<dbReference type="InterPro" id="IPR019734">
    <property type="entry name" value="TPR_rpt"/>
</dbReference>
<protein>
    <recommendedName>
        <fullName evidence="3">Electron transfer flavoprotein subunit beta</fullName>
    </recommendedName>
</protein>
<dbReference type="PANTHER" id="PTHR21294">
    <property type="entry name" value="ELECTRON TRANSFER FLAVOPROTEIN BETA-SUBUNIT"/>
    <property type="match status" value="1"/>
</dbReference>
<dbReference type="OrthoDB" id="10006270at2759"/>
<comment type="subunit">
    <text evidence="7">Heterodimer composed of ETFA and ETFB. Identified in a complex that contains ETFA, ETFB and ETFRF1. Interacts with ACADM.</text>
</comment>
<evidence type="ECO:0000256" key="7">
    <source>
        <dbReference type="ARBA" id="ARBA00046893"/>
    </source>
</evidence>
<dbReference type="GO" id="GO:0009055">
    <property type="term" value="F:electron transfer activity"/>
    <property type="evidence" value="ECO:0007669"/>
    <property type="project" value="InterPro"/>
</dbReference>
<dbReference type="GO" id="GO:0009063">
    <property type="term" value="P:amino acid catabolic process"/>
    <property type="evidence" value="ECO:0007669"/>
    <property type="project" value="TreeGrafter"/>
</dbReference>
<evidence type="ECO:0000256" key="5">
    <source>
        <dbReference type="ARBA" id="ARBA00022982"/>
    </source>
</evidence>
<dbReference type="InterPro" id="IPR011990">
    <property type="entry name" value="TPR-like_helical_dom_sf"/>
</dbReference>
<evidence type="ECO:0000256" key="1">
    <source>
        <dbReference type="ARBA" id="ARBA00004305"/>
    </source>
</evidence>
<accession>A0A813ME57</accession>
<keyword evidence="11" id="KW-1185">Reference proteome</keyword>
<evidence type="ECO:0000256" key="3">
    <source>
        <dbReference type="ARBA" id="ARBA00016797"/>
    </source>
</evidence>
<dbReference type="CDD" id="cd01714">
    <property type="entry name" value="ETF_beta"/>
    <property type="match status" value="1"/>
</dbReference>
<dbReference type="EMBL" id="CAJNOC010000115">
    <property type="protein sequence ID" value="CAF0716387.1"/>
    <property type="molecule type" value="Genomic_DNA"/>
</dbReference>
<dbReference type="InterPro" id="IPR033948">
    <property type="entry name" value="ETF_beta_N"/>
</dbReference>
<dbReference type="InterPro" id="IPR014730">
    <property type="entry name" value="ETF_a/b_N"/>
</dbReference>
<keyword evidence="4" id="KW-0813">Transport</keyword>
<comment type="caution">
    <text evidence="10">The sequence shown here is derived from an EMBL/GenBank/DDBJ whole genome shotgun (WGS) entry which is preliminary data.</text>
</comment>
<dbReference type="Proteomes" id="UP000663879">
    <property type="component" value="Unassembled WGS sequence"/>
</dbReference>
<evidence type="ECO:0000259" key="9">
    <source>
        <dbReference type="SMART" id="SM00893"/>
    </source>
</evidence>
<comment type="function">
    <text evidence="6">Heterodimeric electron transfer flavoprotein that accepts electrons from several mitochondrial dehydrogenases, including acyl-CoA dehydrogenases, glutaryl-CoA and sarcosine dehydrogenase. It transfers the electrons to the main mitochondrial respiratory chain via ETF-ubiquinone oxidoreductase. Required for normal mitochondrial fatty acid oxidation and normal amino acid metabolism. ETFB binds an AMP molecule that probably has a purely structural role.</text>
</comment>
<dbReference type="FunFam" id="3.40.50.620:FF:000011">
    <property type="entry name" value="Electron transfer flavoprotein subunit beta"/>
    <property type="match status" value="1"/>
</dbReference>
<feature type="domain" description="Electron transfer flavoprotein alpha/beta-subunit N-terminal" evidence="9">
    <location>
        <begin position="25"/>
        <end position="219"/>
    </location>
</feature>
<keyword evidence="8" id="KW-0802">TPR repeat</keyword>
<evidence type="ECO:0000256" key="2">
    <source>
        <dbReference type="ARBA" id="ARBA00007557"/>
    </source>
</evidence>
<dbReference type="SUPFAM" id="SSF52402">
    <property type="entry name" value="Adenine nucleotide alpha hydrolases-like"/>
    <property type="match status" value="1"/>
</dbReference>
<evidence type="ECO:0000256" key="8">
    <source>
        <dbReference type="PROSITE-ProRule" id="PRU00339"/>
    </source>
</evidence>
<proteinExistence type="inferred from homology"/>
<evidence type="ECO:0000313" key="10">
    <source>
        <dbReference type="EMBL" id="CAF0716387.1"/>
    </source>
</evidence>
<keyword evidence="5" id="KW-0249">Electron transport</keyword>
<evidence type="ECO:0000256" key="4">
    <source>
        <dbReference type="ARBA" id="ARBA00022448"/>
    </source>
</evidence>
<sequence length="890" mass="101423">MSLRILVGCKRAIDYAVKIQVKSDFSGVVTEGVKHALNPFDEIAMEEAVRLKEKKLASEVIAVSCGPTQAQDVLRTALALGADKAIHVEIPAKEYETLQPIHVSKILAKLAEKEKADMVIVGKQAIDDDCNQTGQMTAAVLSWPQATFASKLDVKPAEKEVTCEREIDGGLETIKVKLPAVVTADLRLNTPRYATLPNIMKAKKKPLAKLTPKDLGVDVTPRQEVVRVEEPPKRQGGGKVASAQELVERKQMSFKIQSNFERKATFSESLNVNNLNQNMDQTLKNDRLIESLRVLVKEYLEIHCYDTALFWADKICVFEKDSIKDLYVFIHCLFCCGQYQRALNIIKERDLNRKNILFRYVAAKCHMASKEYEQALEVLNWEEHNASDKVLINAFENAVNFTLNGRNIEAALNLLRGQIHEALGCSDAAVECYKSALHGDVFCYEALHALTSNQMLTSKDENQLIQNLPIDIQCDQKQAEIVKYLYSTKLSRPNKQISSYEQNTECQQYFKENLDILINKAERLHYEGDLKESYNICRKVLEKDQFHKSCIPLYVSTLVHLNKVTQLFEIAHSLVKQYPQDAVSWFAVGCYYFLIGNMDPARKFFLKATCLNRSFSPAWLALGHSFAQESEHDQATSAYFTAAQIMKGSYMPFLYIGLEYTLSNNFKLAERFYQQALNVEWDDPFVLLELGVIWYKSQNYQNAEIVMRRAYNILKNISNKNISIEWEPLLNNLGHVCRKLKKYQDSLDFHRKALALQPTSSSTWTSIGLTNIFLNKFDEAIEYFHQALWYKKTDLVAKKLLDKCLNLVKDHSTVMTMDEFQLDIKDIMLTKQNQQQNQKQPKSKLIEANLKAFSTDYSMSESMSYAPLNRTDESAMDLAAADDGDSIINP</sequence>
<feature type="repeat" description="TPR" evidence="8">
    <location>
        <begin position="761"/>
        <end position="794"/>
    </location>
</feature>
<name>A0A813ME57_9BILA</name>